<proteinExistence type="predicted"/>
<sequence>MGFKVSHVLFPCLMLGMVQFSHSDIAWMDINVDGNAWPGIQDFAGKNVCGLSEICKNSFKTFVGNYKKISKDLEAACETDRTIHQEVCWIRWKPFNDFTRSKRTEFECQFWTEVGGTSHARYAEPPVQT</sequence>
<dbReference type="EMBL" id="HBUF01477990">
    <property type="protein sequence ID" value="CAG6744897.1"/>
    <property type="molecule type" value="Transcribed_RNA"/>
</dbReference>
<organism evidence="2">
    <name type="scientific">Cacopsylla melanoneura</name>
    <dbReference type="NCBI Taxonomy" id="428564"/>
    <lineage>
        <taxon>Eukaryota</taxon>
        <taxon>Metazoa</taxon>
        <taxon>Ecdysozoa</taxon>
        <taxon>Arthropoda</taxon>
        <taxon>Hexapoda</taxon>
        <taxon>Insecta</taxon>
        <taxon>Pterygota</taxon>
        <taxon>Neoptera</taxon>
        <taxon>Paraneoptera</taxon>
        <taxon>Hemiptera</taxon>
        <taxon>Sternorrhyncha</taxon>
        <taxon>Psylloidea</taxon>
        <taxon>Psyllidae</taxon>
        <taxon>Psyllinae</taxon>
        <taxon>Cacopsylla</taxon>
    </lineage>
</organism>
<reference evidence="2" key="1">
    <citation type="submission" date="2021-05" db="EMBL/GenBank/DDBJ databases">
        <authorList>
            <person name="Alioto T."/>
            <person name="Alioto T."/>
            <person name="Gomez Garrido J."/>
        </authorList>
    </citation>
    <scope>NUCLEOTIDE SEQUENCE</scope>
</reference>
<evidence type="ECO:0000256" key="1">
    <source>
        <dbReference type="SAM" id="SignalP"/>
    </source>
</evidence>
<name>A0A8D9E921_9HEMI</name>
<dbReference type="AlphaFoldDB" id="A0A8D9E921"/>
<keyword evidence="1" id="KW-0732">Signal</keyword>
<dbReference type="EMBL" id="HBUF01333680">
    <property type="protein sequence ID" value="CAG6697503.1"/>
    <property type="molecule type" value="Transcribed_RNA"/>
</dbReference>
<evidence type="ECO:0000313" key="2">
    <source>
        <dbReference type="EMBL" id="CAG6744897.1"/>
    </source>
</evidence>
<feature type="chain" id="PRO_5036429098" evidence="1">
    <location>
        <begin position="24"/>
        <end position="129"/>
    </location>
</feature>
<feature type="signal peptide" evidence="1">
    <location>
        <begin position="1"/>
        <end position="23"/>
    </location>
</feature>
<protein>
    <submittedName>
        <fullName evidence="2">Uncharacterized protein</fullName>
    </submittedName>
</protein>
<accession>A0A8D9E921</accession>